<keyword evidence="5 8" id="KW-0812">Transmembrane</keyword>
<feature type="transmembrane region" description="Helical" evidence="8">
    <location>
        <begin position="100"/>
        <end position="119"/>
    </location>
</feature>
<comment type="caution">
    <text evidence="9">The sequence shown here is derived from an EMBL/GenBank/DDBJ whole genome shotgun (WGS) entry which is preliminary data.</text>
</comment>
<evidence type="ECO:0000256" key="3">
    <source>
        <dbReference type="ARBA" id="ARBA00022448"/>
    </source>
</evidence>
<dbReference type="PANTHER" id="PTHR30269:SF0">
    <property type="entry name" value="MEMBRANE TRANSPORTER PROTEIN YFCA-RELATED"/>
    <property type="match status" value="1"/>
</dbReference>
<proteinExistence type="inferred from homology"/>
<evidence type="ECO:0000256" key="1">
    <source>
        <dbReference type="ARBA" id="ARBA00004651"/>
    </source>
</evidence>
<sequence length="251" mass="26647">MNLTLIDRFVLSGMVFLAGFVDSIAGGGGLISLPAYLFVGLPSHYALATNKLSSAVGTLFSMIRYARKGAVIFRIGIPSTLGALMGSVLGARLVLLIPDFVLKTILTVLISLAAFFVLVGRKEQDDYLFVKNQMQVYLLALLAGFAIGLYDGFFGPGTGTFLIILYVSALKLNHVQASGTAKIVNLASNVGALFTFILNGKVVYSLGIPAAVFGILGNWLGSGLALQKGAIIIKPLMIVVLTLLMLKIVFR</sequence>
<dbReference type="AlphaFoldDB" id="A0A7C5VNM1"/>
<feature type="transmembrane region" description="Helical" evidence="8">
    <location>
        <begin position="206"/>
        <end position="226"/>
    </location>
</feature>
<dbReference type="EMBL" id="DSZY01000006">
    <property type="protein sequence ID" value="HGU39877.1"/>
    <property type="molecule type" value="Genomic_DNA"/>
</dbReference>
<evidence type="ECO:0000256" key="7">
    <source>
        <dbReference type="ARBA" id="ARBA00023136"/>
    </source>
</evidence>
<evidence type="ECO:0000256" key="8">
    <source>
        <dbReference type="RuleBase" id="RU363041"/>
    </source>
</evidence>
<dbReference type="InterPro" id="IPR002781">
    <property type="entry name" value="TM_pro_TauE-like"/>
</dbReference>
<name>A0A7C5VNM1_9BACT</name>
<gene>
    <name evidence="9" type="ORF">ENT77_01545</name>
</gene>
<evidence type="ECO:0000256" key="5">
    <source>
        <dbReference type="ARBA" id="ARBA00022692"/>
    </source>
</evidence>
<dbReference type="PANTHER" id="PTHR30269">
    <property type="entry name" value="TRANSMEMBRANE PROTEIN YFCA"/>
    <property type="match status" value="1"/>
</dbReference>
<feature type="transmembrane region" description="Helical" evidence="8">
    <location>
        <begin position="45"/>
        <end position="63"/>
    </location>
</feature>
<comment type="subcellular location">
    <subcellularLocation>
        <location evidence="1 8">Cell membrane</location>
        <topology evidence="1 8">Multi-pass membrane protein</topology>
    </subcellularLocation>
</comment>
<organism evidence="9">
    <name type="scientific">Fervidobacterium thailandense</name>
    <dbReference type="NCBI Taxonomy" id="1008305"/>
    <lineage>
        <taxon>Bacteria</taxon>
        <taxon>Thermotogati</taxon>
        <taxon>Thermotogota</taxon>
        <taxon>Thermotogae</taxon>
        <taxon>Thermotogales</taxon>
        <taxon>Fervidobacteriaceae</taxon>
        <taxon>Fervidobacterium</taxon>
    </lineage>
</organism>
<keyword evidence="7 8" id="KW-0472">Membrane</keyword>
<feature type="transmembrane region" description="Helical" evidence="8">
    <location>
        <begin position="179"/>
        <end position="199"/>
    </location>
</feature>
<reference evidence="9" key="1">
    <citation type="journal article" date="2020" name="mSystems">
        <title>Genome- and Community-Level Interaction Insights into Carbon Utilization and Element Cycling Functions of Hydrothermarchaeota in Hydrothermal Sediment.</title>
        <authorList>
            <person name="Zhou Z."/>
            <person name="Liu Y."/>
            <person name="Xu W."/>
            <person name="Pan J."/>
            <person name="Luo Z.H."/>
            <person name="Li M."/>
        </authorList>
    </citation>
    <scope>NUCLEOTIDE SEQUENCE [LARGE SCALE GENOMIC DNA]</scope>
    <source>
        <strain evidence="9">SpSt-609</strain>
    </source>
</reference>
<evidence type="ECO:0000313" key="9">
    <source>
        <dbReference type="EMBL" id="HGU39877.1"/>
    </source>
</evidence>
<keyword evidence="3" id="KW-0813">Transport</keyword>
<comment type="similarity">
    <text evidence="2 8">Belongs to the 4-toluene sulfonate uptake permease (TSUP) (TC 2.A.102) family.</text>
</comment>
<feature type="transmembrane region" description="Helical" evidence="8">
    <location>
        <begin position="9"/>
        <end position="39"/>
    </location>
</feature>
<dbReference type="Pfam" id="PF01925">
    <property type="entry name" value="TauE"/>
    <property type="match status" value="1"/>
</dbReference>
<keyword evidence="4 8" id="KW-1003">Cell membrane</keyword>
<dbReference type="InterPro" id="IPR052017">
    <property type="entry name" value="TSUP"/>
</dbReference>
<keyword evidence="6 8" id="KW-1133">Transmembrane helix</keyword>
<feature type="transmembrane region" description="Helical" evidence="8">
    <location>
        <begin position="232"/>
        <end position="250"/>
    </location>
</feature>
<accession>A0A7C5VNM1</accession>
<dbReference type="GO" id="GO:0005886">
    <property type="term" value="C:plasma membrane"/>
    <property type="evidence" value="ECO:0007669"/>
    <property type="project" value="UniProtKB-SubCell"/>
</dbReference>
<feature type="transmembrane region" description="Helical" evidence="8">
    <location>
        <begin position="139"/>
        <end position="167"/>
    </location>
</feature>
<protein>
    <recommendedName>
        <fullName evidence="8">Probable membrane transporter protein</fullName>
    </recommendedName>
</protein>
<evidence type="ECO:0000256" key="2">
    <source>
        <dbReference type="ARBA" id="ARBA00009142"/>
    </source>
</evidence>
<evidence type="ECO:0000256" key="6">
    <source>
        <dbReference type="ARBA" id="ARBA00022989"/>
    </source>
</evidence>
<feature type="transmembrane region" description="Helical" evidence="8">
    <location>
        <begin position="75"/>
        <end position="94"/>
    </location>
</feature>
<evidence type="ECO:0000256" key="4">
    <source>
        <dbReference type="ARBA" id="ARBA00022475"/>
    </source>
</evidence>